<dbReference type="NCBIfam" id="NF041390">
    <property type="entry name" value="TadE_Rv3655c"/>
    <property type="match status" value="1"/>
</dbReference>
<dbReference type="Proteomes" id="UP000571183">
    <property type="component" value="Unassembled WGS sequence"/>
</dbReference>
<keyword evidence="1" id="KW-0472">Membrane</keyword>
<keyword evidence="1" id="KW-0812">Transmembrane</keyword>
<accession>A0A840DJU9</accession>
<keyword evidence="4" id="KW-1185">Reference proteome</keyword>
<name>A0A840DJU9_9MICO</name>
<gene>
    <name evidence="3" type="ORF">F5897_001076</name>
</gene>
<dbReference type="Pfam" id="PF07811">
    <property type="entry name" value="TadE"/>
    <property type="match status" value="1"/>
</dbReference>
<reference evidence="3" key="1">
    <citation type="submission" date="2020-08" db="EMBL/GenBank/DDBJ databases">
        <title>Sequencing the genomes of 1000 actinobacteria strains.</title>
        <authorList>
            <person name="Klenk H.-P."/>
        </authorList>
    </citation>
    <scope>NUCLEOTIDE SEQUENCE [LARGE SCALE GENOMIC DNA]</scope>
    <source>
        <strain evidence="3">DSM 27064</strain>
    </source>
</reference>
<dbReference type="RefSeq" id="WP_183304756.1">
    <property type="nucleotide sequence ID" value="NZ_JACIFD010000009.1"/>
</dbReference>
<dbReference type="InterPro" id="IPR049790">
    <property type="entry name" value="Rv3655c/TadE"/>
</dbReference>
<dbReference type="InterPro" id="IPR012495">
    <property type="entry name" value="TadE-like_dom"/>
</dbReference>
<dbReference type="EMBL" id="JACIFD010000009">
    <property type="protein sequence ID" value="MBB4071762.1"/>
    <property type="molecule type" value="Genomic_DNA"/>
</dbReference>
<comment type="caution">
    <text evidence="3">The sequence shown here is derived from an EMBL/GenBank/DDBJ whole genome shotgun (WGS) entry which is preliminary data.</text>
</comment>
<keyword evidence="1" id="KW-1133">Transmembrane helix</keyword>
<evidence type="ECO:0000313" key="4">
    <source>
        <dbReference type="Proteomes" id="UP000571183"/>
    </source>
</evidence>
<proteinExistence type="predicted"/>
<organism evidence="3 4">
    <name type="scientific">Canibacter oris</name>
    <dbReference type="NCBI Taxonomy" id="1365628"/>
    <lineage>
        <taxon>Bacteria</taxon>
        <taxon>Bacillati</taxon>
        <taxon>Actinomycetota</taxon>
        <taxon>Actinomycetes</taxon>
        <taxon>Micrococcales</taxon>
        <taxon>Microbacteriaceae</taxon>
        <taxon>Canibacter</taxon>
    </lineage>
</organism>
<evidence type="ECO:0000313" key="3">
    <source>
        <dbReference type="EMBL" id="MBB4071762.1"/>
    </source>
</evidence>
<evidence type="ECO:0000259" key="2">
    <source>
        <dbReference type="Pfam" id="PF07811"/>
    </source>
</evidence>
<feature type="domain" description="TadE-like" evidence="2">
    <location>
        <begin position="24"/>
        <end position="66"/>
    </location>
</feature>
<sequence>MTEKRNRSRIWRERFAAAAGDERGSITAEFALVLPAVLLVFAVLITGIATGAKQISVTAAAAEIARLEAREDDGAASTYIAGLPADFSISRATSNGMLCVTVAQRGSVGIGQLVQVRGHSCALLLNTLQ</sequence>
<feature type="transmembrane region" description="Helical" evidence="1">
    <location>
        <begin position="30"/>
        <end position="49"/>
    </location>
</feature>
<evidence type="ECO:0000256" key="1">
    <source>
        <dbReference type="SAM" id="Phobius"/>
    </source>
</evidence>
<dbReference type="AlphaFoldDB" id="A0A840DJU9"/>
<protein>
    <submittedName>
        <fullName evidence="3">Flp pilus assembly protein TadG</fullName>
    </submittedName>
</protein>